<dbReference type="PROSITE" id="PS00843">
    <property type="entry name" value="DALA_DALA_LIGASE_1"/>
    <property type="match status" value="1"/>
</dbReference>
<comment type="subcellular location">
    <subcellularLocation>
        <location evidence="2 13">Cytoplasm</location>
    </subcellularLocation>
</comment>
<keyword evidence="8 16" id="KW-0067">ATP-binding</keyword>
<dbReference type="InterPro" id="IPR016185">
    <property type="entry name" value="PreATP-grasp_dom_sf"/>
</dbReference>
<organism evidence="18 19">
    <name type="scientific">Candidatus Abyssobacteria bacterium SURF_17</name>
    <dbReference type="NCBI Taxonomy" id="2093361"/>
    <lineage>
        <taxon>Bacteria</taxon>
        <taxon>Pseudomonadati</taxon>
        <taxon>Candidatus Hydrogenedentota</taxon>
        <taxon>Candidatus Abyssobacteria</taxon>
    </lineage>
</organism>
<dbReference type="PIRSF" id="PIRSF039102">
    <property type="entry name" value="Ddl/VanB"/>
    <property type="match status" value="1"/>
</dbReference>
<feature type="binding site" evidence="15">
    <location>
        <position position="314"/>
    </location>
    <ligand>
        <name>Mg(2+)</name>
        <dbReference type="ChEBI" id="CHEBI:18420"/>
        <label>1</label>
    </ligand>
</feature>
<evidence type="ECO:0000256" key="13">
    <source>
        <dbReference type="HAMAP-Rule" id="MF_00047"/>
    </source>
</evidence>
<keyword evidence="15" id="KW-0464">Manganese</keyword>
<dbReference type="EC" id="6.3.2.4" evidence="4 13"/>
<feature type="binding site" evidence="15">
    <location>
        <position position="328"/>
    </location>
    <ligand>
        <name>Mg(2+)</name>
        <dbReference type="ChEBI" id="CHEBI:18420"/>
        <label>2</label>
    </ligand>
</feature>
<dbReference type="PROSITE" id="PS00844">
    <property type="entry name" value="DALA_DALA_LIGASE_2"/>
    <property type="match status" value="1"/>
</dbReference>
<dbReference type="PANTHER" id="PTHR23132:SF23">
    <property type="entry name" value="D-ALANINE--D-ALANINE LIGASE B"/>
    <property type="match status" value="1"/>
</dbReference>
<evidence type="ECO:0000256" key="12">
    <source>
        <dbReference type="ARBA" id="ARBA00047614"/>
    </source>
</evidence>
<dbReference type="InterPro" id="IPR011127">
    <property type="entry name" value="Dala_Dala_lig_N"/>
</dbReference>
<dbReference type="SUPFAM" id="SSF52440">
    <property type="entry name" value="PreATP-grasp domain"/>
    <property type="match status" value="1"/>
</dbReference>
<dbReference type="PROSITE" id="PS50975">
    <property type="entry name" value="ATP_GRASP"/>
    <property type="match status" value="1"/>
</dbReference>
<feature type="domain" description="ATP-grasp" evidence="17">
    <location>
        <begin position="151"/>
        <end position="359"/>
    </location>
</feature>
<dbReference type="GO" id="GO:0005737">
    <property type="term" value="C:cytoplasm"/>
    <property type="evidence" value="ECO:0007669"/>
    <property type="project" value="UniProtKB-SubCell"/>
</dbReference>
<dbReference type="InterPro" id="IPR000291">
    <property type="entry name" value="D-Ala_lig_Van_CS"/>
</dbReference>
<keyword evidence="15" id="KW-0479">Metal-binding</keyword>
<evidence type="ECO:0000256" key="8">
    <source>
        <dbReference type="ARBA" id="ARBA00022840"/>
    </source>
</evidence>
<dbReference type="Pfam" id="PF01820">
    <property type="entry name" value="Dala_Dala_lig_N"/>
    <property type="match status" value="1"/>
</dbReference>
<evidence type="ECO:0000256" key="11">
    <source>
        <dbReference type="ARBA" id="ARBA00023316"/>
    </source>
</evidence>
<dbReference type="AlphaFoldDB" id="A0A419ERZ7"/>
<keyword evidence="5 13" id="KW-0963">Cytoplasm</keyword>
<comment type="caution">
    <text evidence="18">The sequence shown here is derived from an EMBL/GenBank/DDBJ whole genome shotgun (WGS) entry which is preliminary data.</text>
</comment>
<comment type="cofactor">
    <cofactor evidence="1">
        <name>Mn(2+)</name>
        <dbReference type="ChEBI" id="CHEBI:29035"/>
    </cofactor>
</comment>
<dbReference type="GO" id="GO:0071555">
    <property type="term" value="P:cell wall organization"/>
    <property type="evidence" value="ECO:0007669"/>
    <property type="project" value="UniProtKB-KW"/>
</dbReference>
<dbReference type="InterPro" id="IPR011095">
    <property type="entry name" value="Dala_Dala_lig_C"/>
</dbReference>
<evidence type="ECO:0000256" key="4">
    <source>
        <dbReference type="ARBA" id="ARBA00012216"/>
    </source>
</evidence>
<dbReference type="PANTHER" id="PTHR23132">
    <property type="entry name" value="D-ALANINE--D-ALANINE LIGASE"/>
    <property type="match status" value="1"/>
</dbReference>
<evidence type="ECO:0000256" key="9">
    <source>
        <dbReference type="ARBA" id="ARBA00022960"/>
    </source>
</evidence>
<feature type="active site" evidence="14">
    <location>
        <position position="200"/>
    </location>
</feature>
<sequence length="374" mass="41180">MREGNQEVEGKKINVAVLMGGRTAEHEISVASGTMVAQNLDLSKYNVKPITITREGSWLMPNRYLTEGQRVTELLPKYLTCDSSGKDLVPLETGNALSRTLSDKVDVVFIAMHGPYGEDGTIQGLLELLDLAYTGSGVEASAISINKIRTKEIYLHYRIPTPRYMVIEEHEWHRKRDALLNRLAKRIGFPCVTKPPRLGSSVGVKIVQDVQSFMSAVETVLRYDTSVLVEQFILGREITSPILGNAPGEKPTPLPLVEIVPKSSAFFDYEAKYAAGGSEEIAPARLNGRLTKKAQRLGAKVHEVLGCSGLSRTDMILNGESLYVLETNTIPGLTEMSLFPKAARAMGMSFPQLLDHLIDVALATHRSKKICTDR</sequence>
<dbReference type="InterPro" id="IPR005905">
    <property type="entry name" value="D_ala_D_ala"/>
</dbReference>
<dbReference type="EMBL" id="QZKI01000117">
    <property type="protein sequence ID" value="RJP66357.1"/>
    <property type="molecule type" value="Genomic_DNA"/>
</dbReference>
<evidence type="ECO:0000256" key="7">
    <source>
        <dbReference type="ARBA" id="ARBA00022741"/>
    </source>
</evidence>
<dbReference type="GO" id="GO:0005524">
    <property type="term" value="F:ATP binding"/>
    <property type="evidence" value="ECO:0007669"/>
    <property type="project" value="UniProtKB-UniRule"/>
</dbReference>
<dbReference type="GO" id="GO:0046872">
    <property type="term" value="F:metal ion binding"/>
    <property type="evidence" value="ECO:0007669"/>
    <property type="project" value="UniProtKB-KW"/>
</dbReference>
<evidence type="ECO:0000313" key="19">
    <source>
        <dbReference type="Proteomes" id="UP000285961"/>
    </source>
</evidence>
<evidence type="ECO:0000256" key="5">
    <source>
        <dbReference type="ARBA" id="ARBA00022490"/>
    </source>
</evidence>
<evidence type="ECO:0000313" key="18">
    <source>
        <dbReference type="EMBL" id="RJP66357.1"/>
    </source>
</evidence>
<feature type="active site" evidence="14">
    <location>
        <position position="337"/>
    </location>
</feature>
<dbReference type="Proteomes" id="UP000285961">
    <property type="component" value="Unassembled WGS sequence"/>
</dbReference>
<name>A0A419ERZ7_9BACT</name>
<keyword evidence="15" id="KW-0460">Magnesium</keyword>
<gene>
    <name evidence="13" type="primary">ddl</name>
    <name evidence="18" type="ORF">C4532_16220</name>
</gene>
<dbReference type="GO" id="GO:0009252">
    <property type="term" value="P:peptidoglycan biosynthetic process"/>
    <property type="evidence" value="ECO:0007669"/>
    <property type="project" value="UniProtKB-UniRule"/>
</dbReference>
<keyword evidence="6 13" id="KW-0436">Ligase</keyword>
<dbReference type="SUPFAM" id="SSF56059">
    <property type="entry name" value="Glutathione synthetase ATP-binding domain-like"/>
    <property type="match status" value="1"/>
</dbReference>
<dbReference type="GO" id="GO:0008716">
    <property type="term" value="F:D-alanine-D-alanine ligase activity"/>
    <property type="evidence" value="ECO:0007669"/>
    <property type="project" value="UniProtKB-UniRule"/>
</dbReference>
<dbReference type="NCBIfam" id="NF002528">
    <property type="entry name" value="PRK01966.1-4"/>
    <property type="match status" value="1"/>
</dbReference>
<comment type="catalytic activity">
    <reaction evidence="12 13">
        <text>2 D-alanine + ATP = D-alanyl-D-alanine + ADP + phosphate + H(+)</text>
        <dbReference type="Rhea" id="RHEA:11224"/>
        <dbReference type="ChEBI" id="CHEBI:15378"/>
        <dbReference type="ChEBI" id="CHEBI:30616"/>
        <dbReference type="ChEBI" id="CHEBI:43474"/>
        <dbReference type="ChEBI" id="CHEBI:57416"/>
        <dbReference type="ChEBI" id="CHEBI:57822"/>
        <dbReference type="ChEBI" id="CHEBI:456216"/>
        <dbReference type="EC" id="6.3.2.4"/>
    </reaction>
</comment>
<keyword evidence="9 13" id="KW-0133">Cell shape</keyword>
<dbReference type="UniPathway" id="UPA00219"/>
<dbReference type="NCBIfam" id="NF002378">
    <property type="entry name" value="PRK01372.1"/>
    <property type="match status" value="1"/>
</dbReference>
<keyword evidence="10 13" id="KW-0573">Peptidoglycan synthesis</keyword>
<comment type="function">
    <text evidence="13">Cell wall formation.</text>
</comment>
<dbReference type="GO" id="GO:0008360">
    <property type="term" value="P:regulation of cell shape"/>
    <property type="evidence" value="ECO:0007669"/>
    <property type="project" value="UniProtKB-KW"/>
</dbReference>
<evidence type="ECO:0000256" key="14">
    <source>
        <dbReference type="PIRSR" id="PIRSR039102-1"/>
    </source>
</evidence>
<evidence type="ECO:0000256" key="6">
    <source>
        <dbReference type="ARBA" id="ARBA00022598"/>
    </source>
</evidence>
<dbReference type="Gene3D" id="3.30.1490.20">
    <property type="entry name" value="ATP-grasp fold, A domain"/>
    <property type="match status" value="1"/>
</dbReference>
<evidence type="ECO:0000259" key="17">
    <source>
        <dbReference type="PROSITE" id="PS50975"/>
    </source>
</evidence>
<dbReference type="Pfam" id="PF07478">
    <property type="entry name" value="Dala_Dala_lig_C"/>
    <property type="match status" value="1"/>
</dbReference>
<feature type="active site" evidence="14">
    <location>
        <position position="25"/>
    </location>
</feature>
<evidence type="ECO:0000256" key="16">
    <source>
        <dbReference type="PROSITE-ProRule" id="PRU00409"/>
    </source>
</evidence>
<dbReference type="InterPro" id="IPR011761">
    <property type="entry name" value="ATP-grasp"/>
</dbReference>
<keyword evidence="7 16" id="KW-0547">Nucleotide-binding</keyword>
<evidence type="ECO:0000256" key="2">
    <source>
        <dbReference type="ARBA" id="ARBA00004496"/>
    </source>
</evidence>
<evidence type="ECO:0000256" key="3">
    <source>
        <dbReference type="ARBA" id="ARBA00010871"/>
    </source>
</evidence>
<comment type="similarity">
    <text evidence="3 13">Belongs to the D-alanine--D-alanine ligase family.</text>
</comment>
<protein>
    <recommendedName>
        <fullName evidence="4 13">D-alanine--D-alanine ligase</fullName>
        <ecNumber evidence="4 13">6.3.2.4</ecNumber>
    </recommendedName>
    <alternativeName>
        <fullName evidence="13">D-Ala-D-Ala ligase</fullName>
    </alternativeName>
    <alternativeName>
        <fullName evidence="13">D-alanylalanine synthetase</fullName>
    </alternativeName>
</protein>
<feature type="binding site" evidence="15">
    <location>
        <position position="326"/>
    </location>
    <ligand>
        <name>Mg(2+)</name>
        <dbReference type="ChEBI" id="CHEBI:18420"/>
        <label>1</label>
    </ligand>
</feature>
<evidence type="ECO:0000256" key="1">
    <source>
        <dbReference type="ARBA" id="ARBA00001936"/>
    </source>
</evidence>
<dbReference type="HAMAP" id="MF_00047">
    <property type="entry name" value="Dala_Dala_lig"/>
    <property type="match status" value="1"/>
</dbReference>
<feature type="binding site" evidence="15">
    <location>
        <position position="326"/>
    </location>
    <ligand>
        <name>Mg(2+)</name>
        <dbReference type="ChEBI" id="CHEBI:18420"/>
        <label>2</label>
    </ligand>
</feature>
<reference evidence="18 19" key="1">
    <citation type="journal article" date="2017" name="ISME J.">
        <title>Energy and carbon metabolisms in a deep terrestrial subsurface fluid microbial community.</title>
        <authorList>
            <person name="Momper L."/>
            <person name="Jungbluth S.P."/>
            <person name="Lee M.D."/>
            <person name="Amend J.P."/>
        </authorList>
    </citation>
    <scope>NUCLEOTIDE SEQUENCE [LARGE SCALE GENOMIC DNA]</scope>
    <source>
        <strain evidence="18">SURF_17</strain>
    </source>
</reference>
<keyword evidence="11 13" id="KW-0961">Cell wall biogenesis/degradation</keyword>
<evidence type="ECO:0000256" key="10">
    <source>
        <dbReference type="ARBA" id="ARBA00022984"/>
    </source>
</evidence>
<dbReference type="Gene3D" id="3.30.470.20">
    <property type="entry name" value="ATP-grasp fold, B domain"/>
    <property type="match status" value="1"/>
</dbReference>
<dbReference type="NCBIfam" id="TIGR01205">
    <property type="entry name" value="D_ala_D_alaTIGR"/>
    <property type="match status" value="1"/>
</dbReference>
<evidence type="ECO:0000256" key="15">
    <source>
        <dbReference type="PIRSR" id="PIRSR039102-3"/>
    </source>
</evidence>
<proteinExistence type="inferred from homology"/>
<comment type="pathway">
    <text evidence="13">Cell wall biogenesis; peptidoglycan biosynthesis.</text>
</comment>
<dbReference type="InterPro" id="IPR013815">
    <property type="entry name" value="ATP_grasp_subdomain_1"/>
</dbReference>
<comment type="cofactor">
    <cofactor evidence="15">
        <name>Mg(2+)</name>
        <dbReference type="ChEBI" id="CHEBI:18420"/>
    </cofactor>
    <cofactor evidence="15">
        <name>Mn(2+)</name>
        <dbReference type="ChEBI" id="CHEBI:29035"/>
    </cofactor>
    <text evidence="15">Binds 2 magnesium or manganese ions per subunit.</text>
</comment>
<accession>A0A419ERZ7</accession>
<dbReference type="Gene3D" id="3.40.50.20">
    <property type="match status" value="1"/>
</dbReference>